<dbReference type="GO" id="GO:0005886">
    <property type="term" value="C:plasma membrane"/>
    <property type="evidence" value="ECO:0007669"/>
    <property type="project" value="UniProtKB-SubCell"/>
</dbReference>
<keyword evidence="10" id="KW-1185">Reference proteome</keyword>
<keyword evidence="6 8" id="KW-1133">Transmembrane helix</keyword>
<dbReference type="GO" id="GO:0034257">
    <property type="term" value="F:nicotinamide riboside transmembrane transporter activity"/>
    <property type="evidence" value="ECO:0007669"/>
    <property type="project" value="InterPro"/>
</dbReference>
<comment type="caution">
    <text evidence="9">The sequence shown here is derived from an EMBL/GenBank/DDBJ whole genome shotgun (WGS) entry which is preliminary data.</text>
</comment>
<evidence type="ECO:0000256" key="5">
    <source>
        <dbReference type="ARBA" id="ARBA00022692"/>
    </source>
</evidence>
<dbReference type="PANTHER" id="PTHR36122:SF2">
    <property type="entry name" value="NICOTINAMIDE RIBOSIDE TRANSPORTER PNUC"/>
    <property type="match status" value="1"/>
</dbReference>
<proteinExistence type="inferred from homology"/>
<dbReference type="PANTHER" id="PTHR36122">
    <property type="entry name" value="NICOTINAMIDE RIBOSIDE TRANSPORTER PNUC"/>
    <property type="match status" value="1"/>
</dbReference>
<dbReference type="AlphaFoldDB" id="A0A0F2TKB6"/>
<evidence type="ECO:0000313" key="10">
    <source>
        <dbReference type="Proteomes" id="UP000033699"/>
    </source>
</evidence>
<comment type="similarity">
    <text evidence="2">Belongs to the nicotinamide ribonucleoside (NR) uptake permease (TC 4.B.1) family.</text>
</comment>
<accession>A0A0F2TKB6</accession>
<evidence type="ECO:0000256" key="2">
    <source>
        <dbReference type="ARBA" id="ARBA00006669"/>
    </source>
</evidence>
<feature type="transmembrane region" description="Helical" evidence="8">
    <location>
        <begin position="103"/>
        <end position="122"/>
    </location>
</feature>
<dbReference type="Proteomes" id="UP000033699">
    <property type="component" value="Unassembled WGS sequence"/>
</dbReference>
<keyword evidence="4" id="KW-1003">Cell membrane</keyword>
<evidence type="ECO:0000256" key="6">
    <source>
        <dbReference type="ARBA" id="ARBA00022989"/>
    </source>
</evidence>
<dbReference type="Pfam" id="PF04973">
    <property type="entry name" value="NMN_transporter"/>
    <property type="match status" value="1"/>
</dbReference>
<evidence type="ECO:0000256" key="7">
    <source>
        <dbReference type="ARBA" id="ARBA00023136"/>
    </source>
</evidence>
<dbReference type="PATRIC" id="fig|359131.3.peg.1886"/>
<keyword evidence="5 8" id="KW-0812">Transmembrane</keyword>
<evidence type="ECO:0000256" key="1">
    <source>
        <dbReference type="ARBA" id="ARBA00004651"/>
    </source>
</evidence>
<keyword evidence="3" id="KW-0813">Transport</keyword>
<evidence type="ECO:0000256" key="3">
    <source>
        <dbReference type="ARBA" id="ARBA00022448"/>
    </source>
</evidence>
<evidence type="ECO:0000256" key="8">
    <source>
        <dbReference type="SAM" id="Phobius"/>
    </source>
</evidence>
<feature type="transmembrane region" description="Helical" evidence="8">
    <location>
        <begin position="64"/>
        <end position="82"/>
    </location>
</feature>
<dbReference type="EMBL" id="JZKH01000016">
    <property type="protein sequence ID" value="KJS62167.1"/>
    <property type="molecule type" value="Genomic_DNA"/>
</dbReference>
<feature type="transmembrane region" description="Helical" evidence="8">
    <location>
        <begin position="176"/>
        <end position="196"/>
    </location>
</feature>
<dbReference type="InterPro" id="IPR006419">
    <property type="entry name" value="NMN_transpt_PnuC"/>
</dbReference>
<name>A0A0F2TKB6_STRR3</name>
<gene>
    <name evidence="9" type="ORF">VM95_10815</name>
</gene>
<protein>
    <submittedName>
        <fullName evidence="9">Membrane protein</fullName>
    </submittedName>
</protein>
<comment type="subcellular location">
    <subcellularLocation>
        <location evidence="1">Cell membrane</location>
        <topology evidence="1">Multi-pass membrane protein</topology>
    </subcellularLocation>
</comment>
<organism evidence="9 10">
    <name type="scientific">Streptomyces rubellomurinus (strain ATCC 31215)</name>
    <dbReference type="NCBI Taxonomy" id="359131"/>
    <lineage>
        <taxon>Bacteria</taxon>
        <taxon>Bacillati</taxon>
        <taxon>Actinomycetota</taxon>
        <taxon>Actinomycetes</taxon>
        <taxon>Kitasatosporales</taxon>
        <taxon>Streptomycetaceae</taxon>
        <taxon>Streptomyces</taxon>
    </lineage>
</organism>
<sequence length="215" mass="23343">MNWLSAEAFTAFGQPVKWADMIGNLLGFAGLALGWRRSVWSWPVQLLSGAVLIAAYLGGHVPGLIGKQLIVIATAAWGWSQWRRGRRDTGTIAVRFAGWSERAALVGGTAAGTVALGLLFEAYPSLSWSPWSDAYIFVGTLAAMVAQARGWLEFWFAWIAVDVVGVPLAFDSGYTFSGLTYSVYFVLVLLGLRSWWLSTREPRVTSANVPQGVPA</sequence>
<evidence type="ECO:0000313" key="9">
    <source>
        <dbReference type="EMBL" id="KJS62167.1"/>
    </source>
</evidence>
<evidence type="ECO:0000256" key="4">
    <source>
        <dbReference type="ARBA" id="ARBA00022475"/>
    </source>
</evidence>
<reference evidence="9 10" key="1">
    <citation type="submission" date="2015-02" db="EMBL/GenBank/DDBJ databases">
        <authorList>
            <person name="Ju K.-S."/>
            <person name="Doroghazi J.R."/>
            <person name="Metcalf W."/>
        </authorList>
    </citation>
    <scope>NUCLEOTIDE SEQUENCE [LARGE SCALE GENOMIC DNA]</scope>
    <source>
        <strain evidence="9 10">ATCC 31215</strain>
    </source>
</reference>
<keyword evidence="7 8" id="KW-0472">Membrane</keyword>